<reference evidence="2 3" key="1">
    <citation type="submission" date="2021-06" db="EMBL/GenBank/DDBJ databases">
        <authorList>
            <person name="Kallberg Y."/>
            <person name="Tangrot J."/>
            <person name="Rosling A."/>
        </authorList>
    </citation>
    <scope>NUCLEOTIDE SEQUENCE [LARGE SCALE GENOMIC DNA]</scope>
    <source>
        <strain evidence="2 3">120-4 pot B 10/14</strain>
    </source>
</reference>
<feature type="coiled-coil region" evidence="1">
    <location>
        <begin position="17"/>
        <end position="44"/>
    </location>
</feature>
<name>A0ABN7W2A4_GIGMA</name>
<evidence type="ECO:0000313" key="3">
    <source>
        <dbReference type="Proteomes" id="UP000789901"/>
    </source>
</evidence>
<evidence type="ECO:0000256" key="1">
    <source>
        <dbReference type="SAM" id="Coils"/>
    </source>
</evidence>
<protein>
    <submittedName>
        <fullName evidence="2">34975_t:CDS:1</fullName>
    </submittedName>
</protein>
<accession>A0ABN7W2A4</accession>
<organism evidence="2 3">
    <name type="scientific">Gigaspora margarita</name>
    <dbReference type="NCBI Taxonomy" id="4874"/>
    <lineage>
        <taxon>Eukaryota</taxon>
        <taxon>Fungi</taxon>
        <taxon>Fungi incertae sedis</taxon>
        <taxon>Mucoromycota</taxon>
        <taxon>Glomeromycotina</taxon>
        <taxon>Glomeromycetes</taxon>
        <taxon>Diversisporales</taxon>
        <taxon>Gigasporaceae</taxon>
        <taxon>Gigaspora</taxon>
    </lineage>
</organism>
<dbReference type="Proteomes" id="UP000789901">
    <property type="component" value="Unassembled WGS sequence"/>
</dbReference>
<sequence>HKLNREKNRKSALELLKDAADNGIEEARKQYEKELKNEKRFRKKIIAKHQFKIITRLFKR</sequence>
<feature type="non-terminal residue" evidence="2">
    <location>
        <position position="1"/>
    </location>
</feature>
<dbReference type="EMBL" id="CAJVQB010028442">
    <property type="protein sequence ID" value="CAG8812387.1"/>
    <property type="molecule type" value="Genomic_DNA"/>
</dbReference>
<proteinExistence type="predicted"/>
<keyword evidence="3" id="KW-1185">Reference proteome</keyword>
<evidence type="ECO:0000313" key="2">
    <source>
        <dbReference type="EMBL" id="CAG8812387.1"/>
    </source>
</evidence>
<comment type="caution">
    <text evidence="2">The sequence shown here is derived from an EMBL/GenBank/DDBJ whole genome shotgun (WGS) entry which is preliminary data.</text>
</comment>
<keyword evidence="1" id="KW-0175">Coiled coil</keyword>
<gene>
    <name evidence="2" type="ORF">GMARGA_LOCUS25555</name>
</gene>